<evidence type="ECO:0000313" key="2">
    <source>
        <dbReference type="Proteomes" id="UP001499990"/>
    </source>
</evidence>
<protein>
    <recommendedName>
        <fullName evidence="3">DNA-binding protein</fullName>
    </recommendedName>
</protein>
<organism evidence="1 2">
    <name type="scientific">Streptomyces sannanensis</name>
    <dbReference type="NCBI Taxonomy" id="285536"/>
    <lineage>
        <taxon>Bacteria</taxon>
        <taxon>Bacillati</taxon>
        <taxon>Actinomycetota</taxon>
        <taxon>Actinomycetes</taxon>
        <taxon>Kitasatosporales</taxon>
        <taxon>Streptomycetaceae</taxon>
        <taxon>Streptomyces</taxon>
    </lineage>
</organism>
<reference evidence="2" key="1">
    <citation type="journal article" date="2019" name="Int. J. Syst. Evol. Microbiol.">
        <title>The Global Catalogue of Microorganisms (GCM) 10K type strain sequencing project: providing services to taxonomists for standard genome sequencing and annotation.</title>
        <authorList>
            <consortium name="The Broad Institute Genomics Platform"/>
            <consortium name="The Broad Institute Genome Sequencing Center for Infectious Disease"/>
            <person name="Wu L."/>
            <person name="Ma J."/>
        </authorList>
    </citation>
    <scope>NUCLEOTIDE SEQUENCE [LARGE SCALE GENOMIC DNA]</scope>
    <source>
        <strain evidence="2">JCM 9651</strain>
    </source>
</reference>
<evidence type="ECO:0008006" key="3">
    <source>
        <dbReference type="Google" id="ProtNLM"/>
    </source>
</evidence>
<sequence>MSDEVIPYLAGTQEFAAVCGVAPQQVSLWVKRGHIDYSNAVIISGKAYWPLAEARRHAGAPDEAALKAVIAEQEHGRWADDVSEVPPLVGLQEIAELLHVTRIQAGAMYRSKGQLGEADRRVSGAPLWLLDRFVADVVPALREKSRTKDWVVDAEVEAAIRERRYEGPGSCILPRGRAAK</sequence>
<dbReference type="Proteomes" id="UP001499990">
    <property type="component" value="Unassembled WGS sequence"/>
</dbReference>
<dbReference type="RefSeq" id="WP_345035986.1">
    <property type="nucleotide sequence ID" value="NZ_BAAAYL010000001.1"/>
</dbReference>
<accession>A0ABP6S9S4</accession>
<evidence type="ECO:0000313" key="1">
    <source>
        <dbReference type="EMBL" id="GAA3371168.1"/>
    </source>
</evidence>
<comment type="caution">
    <text evidence="1">The sequence shown here is derived from an EMBL/GenBank/DDBJ whole genome shotgun (WGS) entry which is preliminary data.</text>
</comment>
<gene>
    <name evidence="1" type="ORF">GCM10020367_20740</name>
</gene>
<keyword evidence="2" id="KW-1185">Reference proteome</keyword>
<proteinExistence type="predicted"/>
<name>A0ABP6S9S4_9ACTN</name>
<dbReference type="EMBL" id="BAAAYL010000001">
    <property type="protein sequence ID" value="GAA3371168.1"/>
    <property type="molecule type" value="Genomic_DNA"/>
</dbReference>